<evidence type="ECO:0000313" key="4">
    <source>
        <dbReference type="EMBL" id="GMU03971.1"/>
    </source>
</evidence>
<protein>
    <recommendedName>
        <fullName evidence="6">DUF2089 domain-containing protein</fullName>
    </recommendedName>
</protein>
<feature type="domain" description="DUF2089" evidence="3">
    <location>
        <begin position="14"/>
        <end position="43"/>
    </location>
</feature>
<dbReference type="Pfam" id="PF09862">
    <property type="entry name" value="DUF2089"/>
    <property type="match status" value="1"/>
</dbReference>
<comment type="caution">
    <text evidence="4">The sequence shown here is derived from an EMBL/GenBank/DDBJ whole genome shotgun (WGS) entry which is preliminary data.</text>
</comment>
<dbReference type="Pfam" id="PF22747">
    <property type="entry name" value="Zn_ribbon_DUF2089"/>
    <property type="match status" value="1"/>
</dbReference>
<name>A0ABQ6QIT2_9BACT</name>
<proteinExistence type="predicted"/>
<dbReference type="RefSeq" id="WP_338273801.1">
    <property type="nucleotide sequence ID" value="NZ_BTTX01000001.1"/>
</dbReference>
<evidence type="ECO:0000313" key="5">
    <source>
        <dbReference type="Proteomes" id="UP001342631"/>
    </source>
</evidence>
<dbReference type="EMBL" id="BTTX01000001">
    <property type="protein sequence ID" value="GMU03971.1"/>
    <property type="molecule type" value="Genomic_DNA"/>
</dbReference>
<evidence type="ECO:0000259" key="3">
    <source>
        <dbReference type="Pfam" id="PF22747"/>
    </source>
</evidence>
<dbReference type="Proteomes" id="UP001342631">
    <property type="component" value="Unassembled WGS sequence"/>
</dbReference>
<feature type="domain" description="DUF2089" evidence="2">
    <location>
        <begin position="47"/>
        <end position="91"/>
    </location>
</feature>
<sequence length="144" mass="15343">MTTPKPTWPVPTRCPVCGGGTVIERVRCDGCASAVEGRFTTGWVQQLSPEQLAFVRVFIACRGKIKDVEQALGLSYPTVVSRLDDVVEALGQAPGAAPPPPAPPPPPLPPRERGSPRRAQILDDLAAGLIDADEAAQRLKKARE</sequence>
<feature type="compositionally biased region" description="Pro residues" evidence="1">
    <location>
        <begin position="96"/>
        <end position="109"/>
    </location>
</feature>
<accession>A0ABQ6QIT2</accession>
<evidence type="ECO:0000256" key="1">
    <source>
        <dbReference type="SAM" id="MobiDB-lite"/>
    </source>
</evidence>
<dbReference type="InterPro" id="IPR018658">
    <property type="entry name" value="DUF2089"/>
</dbReference>
<keyword evidence="5" id="KW-1185">Reference proteome</keyword>
<organism evidence="4 5">
    <name type="scientific">Corallococcus caeni</name>
    <dbReference type="NCBI Taxonomy" id="3082388"/>
    <lineage>
        <taxon>Bacteria</taxon>
        <taxon>Pseudomonadati</taxon>
        <taxon>Myxococcota</taxon>
        <taxon>Myxococcia</taxon>
        <taxon>Myxococcales</taxon>
        <taxon>Cystobacterineae</taxon>
        <taxon>Myxococcaceae</taxon>
        <taxon>Corallococcus</taxon>
    </lineage>
</organism>
<dbReference type="InterPro" id="IPR053957">
    <property type="entry name" value="DUF2089_Zn_ribbon"/>
</dbReference>
<reference evidence="4 5" key="1">
    <citation type="journal article" date="2024" name="Arch. Microbiol.">
        <title>Corallococcus caeni sp. nov., a novel myxobacterium isolated from activated sludge.</title>
        <authorList>
            <person name="Tomita S."/>
            <person name="Nakai R."/>
            <person name="Kuroda K."/>
            <person name="Kurashita H."/>
            <person name="Hatamoto M."/>
            <person name="Yamaguchi T."/>
            <person name="Narihiro T."/>
        </authorList>
    </citation>
    <scope>NUCLEOTIDE SEQUENCE [LARGE SCALE GENOMIC DNA]</scope>
    <source>
        <strain evidence="4 5">NO1</strain>
    </source>
</reference>
<evidence type="ECO:0000259" key="2">
    <source>
        <dbReference type="Pfam" id="PF09862"/>
    </source>
</evidence>
<gene>
    <name evidence="4" type="ORF">ASNO1_02230</name>
</gene>
<evidence type="ECO:0008006" key="6">
    <source>
        <dbReference type="Google" id="ProtNLM"/>
    </source>
</evidence>
<feature type="region of interest" description="Disordered" evidence="1">
    <location>
        <begin position="90"/>
        <end position="118"/>
    </location>
</feature>